<dbReference type="Pfam" id="PF04932">
    <property type="entry name" value="Wzy_C"/>
    <property type="match status" value="1"/>
</dbReference>
<feature type="transmembrane region" description="Helical" evidence="5">
    <location>
        <begin position="170"/>
        <end position="195"/>
    </location>
</feature>
<dbReference type="InterPro" id="IPR007016">
    <property type="entry name" value="O-antigen_ligase-rel_domated"/>
</dbReference>
<reference evidence="7 8" key="1">
    <citation type="submission" date="2023-08" db="EMBL/GenBank/DDBJ databases">
        <title>Pathogen: clinical or host-associated sample.</title>
        <authorList>
            <person name="Hergert J."/>
            <person name="Casey R."/>
            <person name="Wagner J."/>
            <person name="Young E.L."/>
            <person name="Oakeson K.F."/>
        </authorList>
    </citation>
    <scope>NUCLEOTIDE SEQUENCE [LARGE SCALE GENOMIC DNA]</scope>
    <source>
        <strain evidence="7 8">UPHL-collab-2</strain>
    </source>
</reference>
<gene>
    <name evidence="7" type="ORF">Q9315_08385</name>
</gene>
<protein>
    <recommendedName>
        <fullName evidence="6">O-antigen ligase-related domain-containing protein</fullName>
    </recommendedName>
</protein>
<comment type="subcellular location">
    <subcellularLocation>
        <location evidence="1">Membrane</location>
        <topology evidence="1">Multi-pass membrane protein</topology>
    </subcellularLocation>
</comment>
<dbReference type="EMBL" id="CP132314">
    <property type="protein sequence ID" value="WLS01479.1"/>
    <property type="molecule type" value="Genomic_DNA"/>
</dbReference>
<feature type="transmembrane region" description="Helical" evidence="5">
    <location>
        <begin position="12"/>
        <end position="29"/>
    </location>
</feature>
<feature type="transmembrane region" description="Helical" evidence="5">
    <location>
        <begin position="414"/>
        <end position="431"/>
    </location>
</feature>
<accession>A0ABY9K0I2</accession>
<keyword evidence="8" id="KW-1185">Reference proteome</keyword>
<feature type="transmembrane region" description="Helical" evidence="5">
    <location>
        <begin position="49"/>
        <end position="69"/>
    </location>
</feature>
<keyword evidence="4 5" id="KW-0472">Membrane</keyword>
<feature type="transmembrane region" description="Helical" evidence="5">
    <location>
        <begin position="359"/>
        <end position="381"/>
    </location>
</feature>
<feature type="domain" description="O-antigen ligase-related" evidence="6">
    <location>
        <begin position="189"/>
        <end position="370"/>
    </location>
</feature>
<feature type="transmembrane region" description="Helical" evidence="5">
    <location>
        <begin position="207"/>
        <end position="227"/>
    </location>
</feature>
<evidence type="ECO:0000313" key="7">
    <source>
        <dbReference type="EMBL" id="WLS01479.1"/>
    </source>
</evidence>
<evidence type="ECO:0000256" key="5">
    <source>
        <dbReference type="SAM" id="Phobius"/>
    </source>
</evidence>
<evidence type="ECO:0000256" key="4">
    <source>
        <dbReference type="ARBA" id="ARBA00023136"/>
    </source>
</evidence>
<proteinExistence type="predicted"/>
<dbReference type="Proteomes" id="UP001225788">
    <property type="component" value="Chromosome"/>
</dbReference>
<evidence type="ECO:0000313" key="8">
    <source>
        <dbReference type="Proteomes" id="UP001225788"/>
    </source>
</evidence>
<evidence type="ECO:0000256" key="2">
    <source>
        <dbReference type="ARBA" id="ARBA00022692"/>
    </source>
</evidence>
<feature type="transmembrane region" description="Helical" evidence="5">
    <location>
        <begin position="76"/>
        <end position="96"/>
    </location>
</feature>
<keyword evidence="3 5" id="KW-1133">Transmembrane helix</keyword>
<evidence type="ECO:0000259" key="6">
    <source>
        <dbReference type="Pfam" id="PF04932"/>
    </source>
</evidence>
<sequence>MAISRHRLIEILHFTGMSMLVISVLAGRITLSRILPVNDALGRIEVAEYLLFAALLIAGGLVVAGQIRIRFSARTIIVLSAVLFFLLSVIGIDAFAHRSVDMLLLDEIGRVLLTVAALFLFLNSDHRFNQILAIIVAVGLTITVGDFVGWRLQRLQLITGLSTSRINLFVLGAAITLYIGTNRAIWLAAILISIFTLFSGSMKISMVAAAAATCILVFTLLSAYRFLDTAKISSAILAGIVLSVITGDINNTLSRVEVVNLAASSAMISSIATADIDPEAAAKCQGTQAPLYCMNPFLIISDSTERLRLFAHAITLIKTAPLLGSGPNAFQLSLWYKTSDQSSLNVYVYPHNLLLDIGVTHGLVGMACLLILLSVCLVIILSTFAETLASVGLLVAAASSFVAALTGGDFYDSRYIYICAMLAAFGAFKSVETAAARH</sequence>
<feature type="transmembrane region" description="Helical" evidence="5">
    <location>
        <begin position="388"/>
        <end position="408"/>
    </location>
</feature>
<feature type="transmembrane region" description="Helical" evidence="5">
    <location>
        <begin position="131"/>
        <end position="150"/>
    </location>
</feature>
<keyword evidence="2 5" id="KW-0812">Transmembrane</keyword>
<organism evidence="7 8">
    <name type="scientific">Shinella oryzae</name>
    <dbReference type="NCBI Taxonomy" id="2871820"/>
    <lineage>
        <taxon>Bacteria</taxon>
        <taxon>Pseudomonadati</taxon>
        <taxon>Pseudomonadota</taxon>
        <taxon>Alphaproteobacteria</taxon>
        <taxon>Hyphomicrobiales</taxon>
        <taxon>Rhizobiaceae</taxon>
        <taxon>Shinella</taxon>
    </lineage>
</organism>
<evidence type="ECO:0000256" key="3">
    <source>
        <dbReference type="ARBA" id="ARBA00022989"/>
    </source>
</evidence>
<evidence type="ECO:0000256" key="1">
    <source>
        <dbReference type="ARBA" id="ARBA00004141"/>
    </source>
</evidence>
<dbReference type="RefSeq" id="WP_306156404.1">
    <property type="nucleotide sequence ID" value="NZ_CP132314.1"/>
</dbReference>
<name>A0ABY9K0I2_9HYPH</name>